<dbReference type="Pfam" id="PF02365">
    <property type="entry name" value="NAM"/>
    <property type="match status" value="1"/>
</dbReference>
<dbReference type="GO" id="GO:0003677">
    <property type="term" value="F:DNA binding"/>
    <property type="evidence" value="ECO:0007669"/>
    <property type="project" value="UniProtKB-KW"/>
</dbReference>
<dbReference type="EMBL" id="JAKUCV010006706">
    <property type="protein sequence ID" value="KAJ4826318.1"/>
    <property type="molecule type" value="Genomic_DNA"/>
</dbReference>
<evidence type="ECO:0000256" key="5">
    <source>
        <dbReference type="SAM" id="MobiDB-lite"/>
    </source>
</evidence>
<comment type="caution">
    <text evidence="7">The sequence shown here is derived from an EMBL/GenBank/DDBJ whole genome shotgun (WGS) entry which is preliminary data.</text>
</comment>
<keyword evidence="4" id="KW-0539">Nucleus</keyword>
<evidence type="ECO:0000256" key="3">
    <source>
        <dbReference type="ARBA" id="ARBA00023163"/>
    </source>
</evidence>
<dbReference type="PROSITE" id="PS51005">
    <property type="entry name" value="NAC"/>
    <property type="match status" value="1"/>
</dbReference>
<dbReference type="InterPro" id="IPR003441">
    <property type="entry name" value="NAC-dom"/>
</dbReference>
<evidence type="ECO:0000256" key="1">
    <source>
        <dbReference type="ARBA" id="ARBA00023015"/>
    </source>
</evidence>
<organism evidence="7 8">
    <name type="scientific">Turnera subulata</name>
    <dbReference type="NCBI Taxonomy" id="218843"/>
    <lineage>
        <taxon>Eukaryota</taxon>
        <taxon>Viridiplantae</taxon>
        <taxon>Streptophyta</taxon>
        <taxon>Embryophyta</taxon>
        <taxon>Tracheophyta</taxon>
        <taxon>Spermatophyta</taxon>
        <taxon>Magnoliopsida</taxon>
        <taxon>eudicotyledons</taxon>
        <taxon>Gunneridae</taxon>
        <taxon>Pentapetalae</taxon>
        <taxon>rosids</taxon>
        <taxon>fabids</taxon>
        <taxon>Malpighiales</taxon>
        <taxon>Passifloraceae</taxon>
        <taxon>Turnera</taxon>
    </lineage>
</organism>
<keyword evidence="1" id="KW-0805">Transcription regulation</keyword>
<feature type="domain" description="NAC" evidence="6">
    <location>
        <begin position="1"/>
        <end position="106"/>
    </location>
</feature>
<dbReference type="Proteomes" id="UP001141552">
    <property type="component" value="Unassembled WGS sequence"/>
</dbReference>
<dbReference type="InterPro" id="IPR036093">
    <property type="entry name" value="NAC_dom_sf"/>
</dbReference>
<feature type="compositionally biased region" description="Acidic residues" evidence="5">
    <location>
        <begin position="114"/>
        <end position="129"/>
    </location>
</feature>
<name>A0A9Q0J2U3_9ROSI</name>
<dbReference type="SUPFAM" id="SSF101941">
    <property type="entry name" value="NAC domain"/>
    <property type="match status" value="1"/>
</dbReference>
<feature type="region of interest" description="Disordered" evidence="5">
    <location>
        <begin position="110"/>
        <end position="129"/>
    </location>
</feature>
<accession>A0A9Q0J2U3</accession>
<dbReference type="GO" id="GO:0006355">
    <property type="term" value="P:regulation of DNA-templated transcription"/>
    <property type="evidence" value="ECO:0007669"/>
    <property type="project" value="InterPro"/>
</dbReference>
<reference evidence="7" key="2">
    <citation type="journal article" date="2023" name="Plants (Basel)">
        <title>Annotation of the Turnera subulata (Passifloraceae) Draft Genome Reveals the S-Locus Evolved after the Divergence of Turneroideae from Passifloroideae in a Stepwise Manner.</title>
        <authorList>
            <person name="Henning P.M."/>
            <person name="Roalson E.H."/>
            <person name="Mir W."/>
            <person name="McCubbin A.G."/>
            <person name="Shore J.S."/>
        </authorList>
    </citation>
    <scope>NUCLEOTIDE SEQUENCE</scope>
    <source>
        <strain evidence="7">F60SS</strain>
    </source>
</reference>
<sequence length="129" mass="15195">MQKRYPLQRAKFGDRNEWFFYTTAATENNDVMKARTVCYYEVTGEREVHDKHQTLVGLVRRLEYRCADGTKTEWVVDEFRLPDEEIAAADDDDDKKKVIVCRIRFRQPEISSTSEEDISSSTEEDDTEE</sequence>
<keyword evidence="8" id="KW-1185">Reference proteome</keyword>
<proteinExistence type="predicted"/>
<protein>
    <recommendedName>
        <fullName evidence="6">NAC domain-containing protein</fullName>
    </recommendedName>
</protein>
<reference evidence="7" key="1">
    <citation type="submission" date="2022-02" db="EMBL/GenBank/DDBJ databases">
        <authorList>
            <person name="Henning P.M."/>
            <person name="McCubbin A.G."/>
            <person name="Shore J.S."/>
        </authorList>
    </citation>
    <scope>NUCLEOTIDE SEQUENCE</scope>
    <source>
        <strain evidence="7">F60SS</strain>
        <tissue evidence="7">Leaves</tissue>
    </source>
</reference>
<evidence type="ECO:0000313" key="7">
    <source>
        <dbReference type="EMBL" id="KAJ4826318.1"/>
    </source>
</evidence>
<evidence type="ECO:0000313" key="8">
    <source>
        <dbReference type="Proteomes" id="UP001141552"/>
    </source>
</evidence>
<evidence type="ECO:0000256" key="2">
    <source>
        <dbReference type="ARBA" id="ARBA00023125"/>
    </source>
</evidence>
<gene>
    <name evidence="7" type="ORF">Tsubulata_004086</name>
</gene>
<evidence type="ECO:0000259" key="6">
    <source>
        <dbReference type="PROSITE" id="PS51005"/>
    </source>
</evidence>
<dbReference type="Gene3D" id="2.170.150.80">
    <property type="entry name" value="NAC domain"/>
    <property type="match status" value="1"/>
</dbReference>
<keyword evidence="3" id="KW-0804">Transcription</keyword>
<dbReference type="AlphaFoldDB" id="A0A9Q0J2U3"/>
<keyword evidence="2" id="KW-0238">DNA-binding</keyword>
<evidence type="ECO:0000256" key="4">
    <source>
        <dbReference type="ARBA" id="ARBA00023242"/>
    </source>
</evidence>
<dbReference type="OrthoDB" id="1592334at2759"/>